<reference evidence="2 3" key="1">
    <citation type="journal article" date="2024" name="Commun. Biol.">
        <title>Comparative genomic analysis of thermophilic fungi reveals convergent evolutionary adaptations and gene losses.</title>
        <authorList>
            <person name="Steindorff A.S."/>
            <person name="Aguilar-Pontes M.V."/>
            <person name="Robinson A.J."/>
            <person name="Andreopoulos B."/>
            <person name="LaButti K."/>
            <person name="Kuo A."/>
            <person name="Mondo S."/>
            <person name="Riley R."/>
            <person name="Otillar R."/>
            <person name="Haridas S."/>
            <person name="Lipzen A."/>
            <person name="Grimwood J."/>
            <person name="Schmutz J."/>
            <person name="Clum A."/>
            <person name="Reid I.D."/>
            <person name="Moisan M.C."/>
            <person name="Butler G."/>
            <person name="Nguyen T.T.M."/>
            <person name="Dewar K."/>
            <person name="Conant G."/>
            <person name="Drula E."/>
            <person name="Henrissat B."/>
            <person name="Hansel C."/>
            <person name="Singer S."/>
            <person name="Hutchinson M.I."/>
            <person name="de Vries R.P."/>
            <person name="Natvig D.O."/>
            <person name="Powell A.J."/>
            <person name="Tsang A."/>
            <person name="Grigoriev I.V."/>
        </authorList>
    </citation>
    <scope>NUCLEOTIDE SEQUENCE [LARGE SCALE GENOMIC DNA]</scope>
    <source>
        <strain evidence="2 3">CBS 494.80</strain>
    </source>
</reference>
<keyword evidence="3" id="KW-1185">Reference proteome</keyword>
<sequence>MALRNAWCMKNPTSSNPTRVAPNAPAGTQAPHSNWPDSLHDGGLAFNILEKYLTDHPDDGCHVNKYSFEVLQHKLLWWRNAVIVNTADLKRSVKAHVSSITRMGAADLLSTVFPSVVTTLGAEALRILGHHLHITPRFFNCPPTMVSTGNTVEDWVVDNKLGLCDIITEVFYIVQCTWGSFLQEAEGYLKVLSKTCVENDLSPAEQLTYTRELHKVAPLWVETRRRIIVAKDTAKQMSIHPFCVAADAQHSIRAIYKKASTC</sequence>
<feature type="region of interest" description="Disordered" evidence="1">
    <location>
        <begin position="1"/>
        <end position="32"/>
    </location>
</feature>
<evidence type="ECO:0000313" key="2">
    <source>
        <dbReference type="EMBL" id="KAL2064888.1"/>
    </source>
</evidence>
<proteinExistence type="predicted"/>
<gene>
    <name evidence="2" type="ORF">VTL71DRAFT_4028</name>
</gene>
<dbReference type="Proteomes" id="UP001595075">
    <property type="component" value="Unassembled WGS sequence"/>
</dbReference>
<evidence type="ECO:0000256" key="1">
    <source>
        <dbReference type="SAM" id="MobiDB-lite"/>
    </source>
</evidence>
<name>A0ABR4C4M9_9HELO</name>
<accession>A0ABR4C4M9</accession>
<comment type="caution">
    <text evidence="2">The sequence shown here is derived from an EMBL/GenBank/DDBJ whole genome shotgun (WGS) entry which is preliminary data.</text>
</comment>
<protein>
    <submittedName>
        <fullName evidence="2">Uncharacterized protein</fullName>
    </submittedName>
</protein>
<evidence type="ECO:0000313" key="3">
    <source>
        <dbReference type="Proteomes" id="UP001595075"/>
    </source>
</evidence>
<dbReference type="EMBL" id="JAZHXI010000013">
    <property type="protein sequence ID" value="KAL2064888.1"/>
    <property type="molecule type" value="Genomic_DNA"/>
</dbReference>
<organism evidence="2 3">
    <name type="scientific">Oculimacula yallundae</name>
    <dbReference type="NCBI Taxonomy" id="86028"/>
    <lineage>
        <taxon>Eukaryota</taxon>
        <taxon>Fungi</taxon>
        <taxon>Dikarya</taxon>
        <taxon>Ascomycota</taxon>
        <taxon>Pezizomycotina</taxon>
        <taxon>Leotiomycetes</taxon>
        <taxon>Helotiales</taxon>
        <taxon>Ploettnerulaceae</taxon>
        <taxon>Oculimacula</taxon>
    </lineage>
</organism>